<evidence type="ECO:0000256" key="2">
    <source>
        <dbReference type="ARBA" id="ARBA00022723"/>
    </source>
</evidence>
<dbReference type="AlphaFoldDB" id="A0A8H7K5P3"/>
<protein>
    <recommendedName>
        <fullName evidence="7">Xylanolytic transcriptional activator regulatory domain-containing protein</fullName>
    </recommendedName>
</protein>
<keyword evidence="3" id="KW-0805">Transcription regulation</keyword>
<dbReference type="CDD" id="cd12148">
    <property type="entry name" value="fungal_TF_MHR"/>
    <property type="match status" value="1"/>
</dbReference>
<keyword evidence="4" id="KW-0804">Transcription</keyword>
<evidence type="ECO:0000313" key="9">
    <source>
        <dbReference type="Proteomes" id="UP000616885"/>
    </source>
</evidence>
<keyword evidence="5" id="KW-0539">Nucleus</keyword>
<comment type="caution">
    <text evidence="8">The sequence shown here is derived from an EMBL/GenBank/DDBJ whole genome shotgun (WGS) entry which is preliminary data.</text>
</comment>
<feature type="region of interest" description="Disordered" evidence="6">
    <location>
        <begin position="75"/>
        <end position="104"/>
    </location>
</feature>
<reference evidence="8" key="1">
    <citation type="submission" date="2020-10" db="EMBL/GenBank/DDBJ databases">
        <title>High-Quality Genome Resource of Clonostachys rosea strain S41 by Oxford Nanopore Long-Read Sequencing.</title>
        <authorList>
            <person name="Wang H."/>
        </authorList>
    </citation>
    <scope>NUCLEOTIDE SEQUENCE</scope>
    <source>
        <strain evidence="8">S41</strain>
    </source>
</reference>
<name>A0A8H7K5P3_BIOOC</name>
<dbReference type="PANTHER" id="PTHR47338:SF6">
    <property type="entry name" value="ZN(II)2CYS6 TRANSCRIPTION FACTOR (EUROFUNG)"/>
    <property type="match status" value="1"/>
</dbReference>
<dbReference type="GO" id="GO:0003677">
    <property type="term" value="F:DNA binding"/>
    <property type="evidence" value="ECO:0007669"/>
    <property type="project" value="InterPro"/>
</dbReference>
<dbReference type="GO" id="GO:0005634">
    <property type="term" value="C:nucleus"/>
    <property type="evidence" value="ECO:0007669"/>
    <property type="project" value="UniProtKB-SubCell"/>
</dbReference>
<dbReference type="GO" id="GO:0008270">
    <property type="term" value="F:zinc ion binding"/>
    <property type="evidence" value="ECO:0007669"/>
    <property type="project" value="InterPro"/>
</dbReference>
<evidence type="ECO:0000256" key="3">
    <source>
        <dbReference type="ARBA" id="ARBA00023015"/>
    </source>
</evidence>
<feature type="compositionally biased region" description="Low complexity" evidence="6">
    <location>
        <begin position="75"/>
        <end position="92"/>
    </location>
</feature>
<evidence type="ECO:0000259" key="7">
    <source>
        <dbReference type="Pfam" id="PF04082"/>
    </source>
</evidence>
<keyword evidence="2" id="KW-0479">Metal-binding</keyword>
<dbReference type="InterPro" id="IPR007219">
    <property type="entry name" value="XnlR_reg_dom"/>
</dbReference>
<evidence type="ECO:0000256" key="4">
    <source>
        <dbReference type="ARBA" id="ARBA00023163"/>
    </source>
</evidence>
<dbReference type="Proteomes" id="UP000616885">
    <property type="component" value="Unassembled WGS sequence"/>
</dbReference>
<proteinExistence type="predicted"/>
<dbReference type="Pfam" id="PF04082">
    <property type="entry name" value="Fungal_trans"/>
    <property type="match status" value="1"/>
</dbReference>
<dbReference type="InterPro" id="IPR050815">
    <property type="entry name" value="TF_fung"/>
</dbReference>
<dbReference type="GO" id="GO:0006351">
    <property type="term" value="P:DNA-templated transcription"/>
    <property type="evidence" value="ECO:0007669"/>
    <property type="project" value="InterPro"/>
</dbReference>
<evidence type="ECO:0000256" key="1">
    <source>
        <dbReference type="ARBA" id="ARBA00004123"/>
    </source>
</evidence>
<comment type="subcellular location">
    <subcellularLocation>
        <location evidence="1">Nucleus</location>
    </subcellularLocation>
</comment>
<dbReference type="GO" id="GO:0000981">
    <property type="term" value="F:DNA-binding transcription factor activity, RNA polymerase II-specific"/>
    <property type="evidence" value="ECO:0007669"/>
    <property type="project" value="InterPro"/>
</dbReference>
<gene>
    <name evidence="8" type="ORF">IM811_009592</name>
</gene>
<evidence type="ECO:0000256" key="6">
    <source>
        <dbReference type="SAM" id="MobiDB-lite"/>
    </source>
</evidence>
<dbReference type="EMBL" id="JADCTT010000022">
    <property type="protein sequence ID" value="KAF9742292.1"/>
    <property type="molecule type" value="Genomic_DNA"/>
</dbReference>
<organism evidence="8 9">
    <name type="scientific">Bionectria ochroleuca</name>
    <name type="common">Gliocladium roseum</name>
    <dbReference type="NCBI Taxonomy" id="29856"/>
    <lineage>
        <taxon>Eukaryota</taxon>
        <taxon>Fungi</taxon>
        <taxon>Dikarya</taxon>
        <taxon>Ascomycota</taxon>
        <taxon>Pezizomycotina</taxon>
        <taxon>Sordariomycetes</taxon>
        <taxon>Hypocreomycetidae</taxon>
        <taxon>Hypocreales</taxon>
        <taxon>Bionectriaceae</taxon>
        <taxon>Clonostachys</taxon>
    </lineage>
</organism>
<evidence type="ECO:0000256" key="5">
    <source>
        <dbReference type="ARBA" id="ARBA00023242"/>
    </source>
</evidence>
<evidence type="ECO:0000313" key="8">
    <source>
        <dbReference type="EMBL" id="KAF9742292.1"/>
    </source>
</evidence>
<accession>A0A8H7K5P3</accession>
<sequence>MLQLCAPQSVVLLSPSNKILSPKWPIGGEAGSLGRETRFPLEWEPGKPSGISPETRPILRRRRGQFRELLLRYSPSQPQQQQQQQQQLQSLPTHSAPSRGSAVISPCSEASTSLQHSPSTISVAITLYFRFCHRQPIWCFEREEVSDYGSLPEELICSILTLTSRFSERQDQAVLYSKNAKTLILRRIANGQVELTTIESLCLLSCSSFIDGNAHLGQFHLGLAFQLCRSAMLDMESGYAIEDPNSERKRRLFWSLQLLEQLYGRQNGLLSLPTEIWRPSYSPAVVLNLN</sequence>
<dbReference type="PANTHER" id="PTHR47338">
    <property type="entry name" value="ZN(II)2CYS6 TRANSCRIPTION FACTOR (EUROFUNG)-RELATED"/>
    <property type="match status" value="1"/>
</dbReference>
<feature type="domain" description="Xylanolytic transcriptional activator regulatory" evidence="7">
    <location>
        <begin position="127"/>
        <end position="256"/>
    </location>
</feature>